<dbReference type="Gene3D" id="3.30.70.3250">
    <property type="entry name" value="Ribonuclease P, Pop5 subunit"/>
    <property type="match status" value="1"/>
</dbReference>
<dbReference type="GO" id="GO:0030677">
    <property type="term" value="C:ribonuclease P complex"/>
    <property type="evidence" value="ECO:0007669"/>
    <property type="project" value="InterPro"/>
</dbReference>
<reference evidence="4 5" key="1">
    <citation type="journal article" date="2018" name="BMC Genomics">
        <title>Genomic evidence for intraspecific hybridization in a clonal and extremely halotolerant yeast.</title>
        <authorList>
            <person name="Gostincar C."/>
            <person name="Stajich J.E."/>
            <person name="Zupancic J."/>
            <person name="Zalar P."/>
            <person name="Gunde-Cimerman N."/>
        </authorList>
    </citation>
    <scope>NUCLEOTIDE SEQUENCE [LARGE SCALE GENOMIC DNA]</scope>
    <source>
        <strain evidence="4 5">EXF-6669</strain>
    </source>
</reference>
<dbReference type="AlphaFoldDB" id="A0A3M7A034"/>
<evidence type="ECO:0000256" key="2">
    <source>
        <dbReference type="ARBA" id="ARBA00022694"/>
    </source>
</evidence>
<dbReference type="GO" id="GO:0001682">
    <property type="term" value="P:tRNA 5'-leader removal"/>
    <property type="evidence" value="ECO:0007669"/>
    <property type="project" value="InterPro"/>
</dbReference>
<sequence length="202" mass="21893">MVRLKHRYLLVNILYPDPKTTNVRITTESADQNAPYSLQFCQPSSQQLNIKVLLRIIRDGVAELFGDYGSGKVAGTLQSMSHAFLAHVLPATTSNASADQLDEANAVGSQILLPRHQHSHHPRFARSLSAGLGSSQFLHFSAQACESAVRFSSRESEWNDPQGGGGGDPEGEETGAVAGAMEDDEDVTMMNGIEDHDEAEDE</sequence>
<evidence type="ECO:0000313" key="5">
    <source>
        <dbReference type="Proteomes" id="UP000271337"/>
    </source>
</evidence>
<dbReference type="InterPro" id="IPR002759">
    <property type="entry name" value="Pop5/Rpp14/Rnp2-like"/>
</dbReference>
<dbReference type="SUPFAM" id="SSF160350">
    <property type="entry name" value="Rnp2-like"/>
    <property type="match status" value="1"/>
</dbReference>
<dbReference type="Pfam" id="PF01900">
    <property type="entry name" value="RNase_P_Rpp14"/>
    <property type="match status" value="1"/>
</dbReference>
<evidence type="ECO:0000256" key="3">
    <source>
        <dbReference type="SAM" id="MobiDB-lite"/>
    </source>
</evidence>
<dbReference type="EMBL" id="QWIL01000289">
    <property type="protein sequence ID" value="RMY20821.1"/>
    <property type="molecule type" value="Genomic_DNA"/>
</dbReference>
<accession>A0A3M7A034</accession>
<gene>
    <name evidence="4" type="ORF">D0867_03721</name>
</gene>
<keyword evidence="2" id="KW-0819">tRNA processing</keyword>
<proteinExistence type="inferred from homology"/>
<evidence type="ECO:0000256" key="1">
    <source>
        <dbReference type="ARBA" id="ARBA00010800"/>
    </source>
</evidence>
<dbReference type="OrthoDB" id="24745at2759"/>
<organism evidence="4 5">
    <name type="scientific">Hortaea werneckii</name>
    <name type="common">Black yeast</name>
    <name type="synonym">Cladosporium werneckii</name>
    <dbReference type="NCBI Taxonomy" id="91943"/>
    <lineage>
        <taxon>Eukaryota</taxon>
        <taxon>Fungi</taxon>
        <taxon>Dikarya</taxon>
        <taxon>Ascomycota</taxon>
        <taxon>Pezizomycotina</taxon>
        <taxon>Dothideomycetes</taxon>
        <taxon>Dothideomycetidae</taxon>
        <taxon>Mycosphaerellales</taxon>
        <taxon>Teratosphaeriaceae</taxon>
        <taxon>Hortaea</taxon>
    </lineage>
</organism>
<dbReference type="Proteomes" id="UP000271337">
    <property type="component" value="Unassembled WGS sequence"/>
</dbReference>
<comment type="caution">
    <text evidence="4">The sequence shown here is derived from an EMBL/GenBank/DDBJ whole genome shotgun (WGS) entry which is preliminary data.</text>
</comment>
<comment type="similarity">
    <text evidence="1">Belongs to the eukaryotic/archaeal RNase P protein component 2 family.</text>
</comment>
<name>A0A3M7A034_HORWE</name>
<dbReference type="InterPro" id="IPR038085">
    <property type="entry name" value="Rnp2-like_sf"/>
</dbReference>
<feature type="region of interest" description="Disordered" evidence="3">
    <location>
        <begin position="151"/>
        <end position="202"/>
    </location>
</feature>
<evidence type="ECO:0000313" key="4">
    <source>
        <dbReference type="EMBL" id="RMY20821.1"/>
    </source>
</evidence>
<protein>
    <submittedName>
        <fullName evidence="4">Uncharacterized protein</fullName>
    </submittedName>
</protein>